<dbReference type="Pfam" id="PF05222">
    <property type="entry name" value="AlaDh_PNT_N"/>
    <property type="match status" value="1"/>
</dbReference>
<protein>
    <recommendedName>
        <fullName evidence="1">proton-translocating NAD(P)(+) transhydrogenase</fullName>
        <ecNumber evidence="1">7.1.1.1</ecNumber>
    </recommendedName>
</protein>
<feature type="region of interest" description="Disordered" evidence="7">
    <location>
        <begin position="61"/>
        <end position="111"/>
    </location>
</feature>
<evidence type="ECO:0000313" key="10">
    <source>
        <dbReference type="EMBL" id="CEL91930.1"/>
    </source>
</evidence>
<evidence type="ECO:0000256" key="1">
    <source>
        <dbReference type="ARBA" id="ARBA00012943"/>
    </source>
</evidence>
<dbReference type="Pfam" id="PF01262">
    <property type="entry name" value="AlaDh_PNT_C"/>
    <property type="match status" value="1"/>
</dbReference>
<dbReference type="PANTHER" id="PTHR10160">
    <property type="entry name" value="NAD(P) TRANSHYDROGENASE"/>
    <property type="match status" value="1"/>
</dbReference>
<feature type="compositionally biased region" description="Acidic residues" evidence="7">
    <location>
        <begin position="95"/>
        <end position="110"/>
    </location>
</feature>
<dbReference type="InterPro" id="IPR036291">
    <property type="entry name" value="NAD(P)-bd_dom_sf"/>
</dbReference>
<dbReference type="EMBL" id="CDMY01000033">
    <property type="protein sequence ID" value="CEL91930.1"/>
    <property type="molecule type" value="Genomic_DNA"/>
</dbReference>
<dbReference type="GO" id="GO:0050661">
    <property type="term" value="F:NADP binding"/>
    <property type="evidence" value="ECO:0007669"/>
    <property type="project" value="TreeGrafter"/>
</dbReference>
<dbReference type="InParanoid" id="A0A0G4E8V0"/>
<feature type="compositionally biased region" description="Polar residues" evidence="7">
    <location>
        <begin position="67"/>
        <end position="85"/>
    </location>
</feature>
<dbReference type="PANTHER" id="PTHR10160:SF19">
    <property type="entry name" value="PROTON-TRANSLOCATING NAD(P)(+) TRANSHYDROGENASE"/>
    <property type="match status" value="1"/>
</dbReference>
<dbReference type="SUPFAM" id="SSF52283">
    <property type="entry name" value="Formate/glycerate dehydrogenase catalytic domain-like"/>
    <property type="match status" value="1"/>
</dbReference>
<dbReference type="EC" id="7.1.1.1" evidence="1"/>
<keyword evidence="2" id="KW-0547">Nucleotide-binding</keyword>
<evidence type="ECO:0000256" key="7">
    <source>
        <dbReference type="SAM" id="MobiDB-lite"/>
    </source>
</evidence>
<dbReference type="InterPro" id="IPR007698">
    <property type="entry name" value="AlaDH/PNT_NAD(H)-bd"/>
</dbReference>
<reference evidence="10 11" key="1">
    <citation type="submission" date="2014-11" db="EMBL/GenBank/DDBJ databases">
        <authorList>
            <person name="Zhu J."/>
            <person name="Qi W."/>
            <person name="Song R."/>
        </authorList>
    </citation>
    <scope>NUCLEOTIDE SEQUENCE [LARGE SCALE GENOMIC DNA]</scope>
</reference>
<evidence type="ECO:0000259" key="8">
    <source>
        <dbReference type="SMART" id="SM01002"/>
    </source>
</evidence>
<sequence length="536" mass="57220">MADSAGGTGGRRSLILQWDREAARQMGLTDPPDADTPYNVEVPDADTEDFVRTFVCKEAAPRVESAAPSSSRHNDTPQQSLSNHDTPTRDHNTDTDDYPPIELTSDEDDSYMYPPLPPARRRPGAQVDWAATLVREREQQEEREQRVQQTIMPAPRMKVGVIKESATKMVAIVPRSVPQLRRMGFEVVLETGAGESAGFSDSDYMLWGAESGVGKPTAMEAQQMGSSSNDRDKVLVCNMTASGDKQLLLDLGSNKITAVAVGELPHTRATRAMDVQSALSSLDGHQAVIEGIHALGALTGTSSFNSPKVLVIGSDVAARQAIATAKHVLGSCVFATDTDTGGDARARLESRGVRYIDPWHAATSTSGDGSDFDAQRAMLMKVLPSMDLVICSAANRDNTAPQTLDGELVRVMGRGKCIVDLTSSNTALARPGEVVVDGVSGVKIVGMHKAADCIPAAASIRYSSCIVNILKSAGGAAAFSVTANPDINAMVMTRHGSVTRAALRIFTQQERPDLVSLLDRWVAEQQSAANNTSTSN</sequence>
<name>A0A0G4E8V0_VITBC</name>
<dbReference type="Gene3D" id="3.40.50.720">
    <property type="entry name" value="NAD(P)-binding Rossmann-like Domain"/>
    <property type="match status" value="2"/>
</dbReference>
<dbReference type="InterPro" id="IPR007886">
    <property type="entry name" value="AlaDH/PNT_N"/>
</dbReference>
<dbReference type="GO" id="GO:0005743">
    <property type="term" value="C:mitochondrial inner membrane"/>
    <property type="evidence" value="ECO:0007669"/>
    <property type="project" value="TreeGrafter"/>
</dbReference>
<dbReference type="OrthoDB" id="37244at2759"/>
<dbReference type="SMART" id="SM01002">
    <property type="entry name" value="AlaDh_PNT_C"/>
    <property type="match status" value="1"/>
</dbReference>
<dbReference type="SMART" id="SM01003">
    <property type="entry name" value="AlaDh_PNT_N"/>
    <property type="match status" value="1"/>
</dbReference>
<dbReference type="GO" id="GO:0008750">
    <property type="term" value="F:proton-translocating NAD(P)+ transhydrogenase activity"/>
    <property type="evidence" value="ECO:0007669"/>
    <property type="project" value="UniProtKB-EC"/>
</dbReference>
<keyword evidence="4" id="KW-1278">Translocase</keyword>
<keyword evidence="11" id="KW-1185">Reference proteome</keyword>
<evidence type="ECO:0000256" key="5">
    <source>
        <dbReference type="ARBA" id="ARBA00023027"/>
    </source>
</evidence>
<feature type="domain" description="Alanine dehydrogenase/pyridine nucleotide transhydrogenase N-terminal" evidence="9">
    <location>
        <begin position="160"/>
        <end position="283"/>
    </location>
</feature>
<dbReference type="PhylomeDB" id="A0A0G4E8V0"/>
<evidence type="ECO:0000256" key="6">
    <source>
        <dbReference type="ARBA" id="ARBA00048202"/>
    </source>
</evidence>
<feature type="region of interest" description="Disordered" evidence="7">
    <location>
        <begin position="22"/>
        <end position="45"/>
    </location>
</feature>
<evidence type="ECO:0000259" key="9">
    <source>
        <dbReference type="SMART" id="SM01003"/>
    </source>
</evidence>
<dbReference type="Proteomes" id="UP000041254">
    <property type="component" value="Unassembled WGS sequence"/>
</dbReference>
<comment type="catalytic activity">
    <reaction evidence="6">
        <text>NAD(+) + NADPH + H(+)(in) = NADH + NADP(+) + H(+)(out)</text>
        <dbReference type="Rhea" id="RHEA:47992"/>
        <dbReference type="ChEBI" id="CHEBI:15378"/>
        <dbReference type="ChEBI" id="CHEBI:57540"/>
        <dbReference type="ChEBI" id="CHEBI:57783"/>
        <dbReference type="ChEBI" id="CHEBI:57945"/>
        <dbReference type="ChEBI" id="CHEBI:58349"/>
        <dbReference type="EC" id="7.1.1.1"/>
    </reaction>
</comment>
<dbReference type="SUPFAM" id="SSF51735">
    <property type="entry name" value="NAD(P)-binding Rossmann-fold domains"/>
    <property type="match status" value="1"/>
</dbReference>
<evidence type="ECO:0000256" key="2">
    <source>
        <dbReference type="ARBA" id="ARBA00022741"/>
    </source>
</evidence>
<keyword evidence="3" id="KW-0521">NADP</keyword>
<gene>
    <name evidence="10" type="ORF">Vbra_6684</name>
</gene>
<accession>A0A0G4E8V0</accession>
<dbReference type="STRING" id="1169540.A0A0G4E8V0"/>
<proteinExistence type="predicted"/>
<evidence type="ECO:0000256" key="3">
    <source>
        <dbReference type="ARBA" id="ARBA00022857"/>
    </source>
</evidence>
<keyword evidence="5" id="KW-0520">NAD</keyword>
<feature type="domain" description="Alanine dehydrogenase/pyridine nucleotide transhydrogenase NAD(H)-binding" evidence="8">
    <location>
        <begin position="292"/>
        <end position="446"/>
    </location>
</feature>
<organism evidence="10 11">
    <name type="scientific">Vitrella brassicaformis (strain CCMP3155)</name>
    <dbReference type="NCBI Taxonomy" id="1169540"/>
    <lineage>
        <taxon>Eukaryota</taxon>
        <taxon>Sar</taxon>
        <taxon>Alveolata</taxon>
        <taxon>Colpodellida</taxon>
        <taxon>Vitrellaceae</taxon>
        <taxon>Vitrella</taxon>
    </lineage>
</organism>
<dbReference type="AlphaFoldDB" id="A0A0G4E8V0"/>
<evidence type="ECO:0000256" key="4">
    <source>
        <dbReference type="ARBA" id="ARBA00022967"/>
    </source>
</evidence>
<dbReference type="VEuPathDB" id="CryptoDB:Vbra_6684"/>
<evidence type="ECO:0000313" key="11">
    <source>
        <dbReference type="Proteomes" id="UP000041254"/>
    </source>
</evidence>
<dbReference type="GO" id="GO:0006740">
    <property type="term" value="P:NADPH regeneration"/>
    <property type="evidence" value="ECO:0007669"/>
    <property type="project" value="TreeGrafter"/>
</dbReference>